<evidence type="ECO:0000313" key="3">
    <source>
        <dbReference type="Proteomes" id="UP000198417"/>
    </source>
</evidence>
<proteinExistence type="predicted"/>
<name>A0A238X9C5_9RHOB</name>
<feature type="signal peptide" evidence="1">
    <location>
        <begin position="1"/>
        <end position="19"/>
    </location>
</feature>
<feature type="chain" id="PRO_5012014540" description="Excalibur calcium-binding domain-containing protein" evidence="1">
    <location>
        <begin position="20"/>
        <end position="238"/>
    </location>
</feature>
<evidence type="ECO:0000256" key="1">
    <source>
        <dbReference type="SAM" id="SignalP"/>
    </source>
</evidence>
<dbReference type="PROSITE" id="PS51257">
    <property type="entry name" value="PROKAR_LIPOPROTEIN"/>
    <property type="match status" value="1"/>
</dbReference>
<dbReference type="AlphaFoldDB" id="A0A238X9C5"/>
<evidence type="ECO:0008006" key="4">
    <source>
        <dbReference type="Google" id="ProtNLM"/>
    </source>
</evidence>
<protein>
    <recommendedName>
        <fullName evidence="4">Excalibur calcium-binding domain-containing protein</fullName>
    </recommendedName>
</protein>
<accession>A0A238X9C5</accession>
<evidence type="ECO:0000313" key="2">
    <source>
        <dbReference type="EMBL" id="SNR55655.1"/>
    </source>
</evidence>
<reference evidence="2 3" key="1">
    <citation type="submission" date="2017-06" db="EMBL/GenBank/DDBJ databases">
        <authorList>
            <person name="Kim H.J."/>
            <person name="Triplett B.A."/>
        </authorList>
    </citation>
    <scope>NUCLEOTIDE SEQUENCE [LARGE SCALE GENOMIC DNA]</scope>
    <source>
        <strain evidence="2 3">DSM 29052</strain>
    </source>
</reference>
<sequence length="238" mass="24544">MTGQMTRFLLCGVAALTLAGCAGTTSPDNGGGVGLGNYADYQARREAELLGNATGGTMLPPAGVVSSNLSENSDPAIAAAERALGQNPGEAPFDTTSSYTEPQVVTNSAGMSEENSFDAVAGERDIAADAELIARNRAQYQVIQPTALPSRSGSEGPNIVAYALSTSNPRGTPLYGRSAFKTEAGSVRACAGYASADQAQEAFLAAGGPEKDRRNLDPDGDGYACAWDPAPFRTVRRN</sequence>
<gene>
    <name evidence="2" type="ORF">SAMN06265370_11037</name>
</gene>
<dbReference type="Proteomes" id="UP000198417">
    <property type="component" value="Unassembled WGS sequence"/>
</dbReference>
<dbReference type="EMBL" id="FZNN01000010">
    <property type="protein sequence ID" value="SNR55655.1"/>
    <property type="molecule type" value="Genomic_DNA"/>
</dbReference>
<organism evidence="2 3">
    <name type="scientific">Puniceibacterium sediminis</name>
    <dbReference type="NCBI Taxonomy" id="1608407"/>
    <lineage>
        <taxon>Bacteria</taxon>
        <taxon>Pseudomonadati</taxon>
        <taxon>Pseudomonadota</taxon>
        <taxon>Alphaproteobacteria</taxon>
        <taxon>Rhodobacterales</taxon>
        <taxon>Paracoccaceae</taxon>
        <taxon>Puniceibacterium</taxon>
    </lineage>
</organism>
<keyword evidence="3" id="KW-1185">Reference proteome</keyword>
<keyword evidence="1" id="KW-0732">Signal</keyword>